<evidence type="ECO:0000313" key="7">
    <source>
        <dbReference type="EMBL" id="GAQ83774.1"/>
    </source>
</evidence>
<dbReference type="OrthoDB" id="20086at2759"/>
<evidence type="ECO:0000256" key="5">
    <source>
        <dbReference type="SAM" id="MobiDB-lite"/>
    </source>
</evidence>
<evidence type="ECO:0000313" key="8">
    <source>
        <dbReference type="Proteomes" id="UP000054558"/>
    </source>
</evidence>
<proteinExistence type="predicted"/>
<evidence type="ECO:0000256" key="3">
    <source>
        <dbReference type="ARBA" id="ARBA00022490"/>
    </source>
</evidence>
<evidence type="ECO:0000256" key="1">
    <source>
        <dbReference type="ARBA" id="ARBA00004123"/>
    </source>
</evidence>
<protein>
    <recommendedName>
        <fullName evidence="6">Essential protein Yae1 N-terminal domain-containing protein</fullName>
    </recommendedName>
</protein>
<feature type="compositionally biased region" description="Polar residues" evidence="5">
    <location>
        <begin position="142"/>
        <end position="153"/>
    </location>
</feature>
<keyword evidence="4" id="KW-0539">Nucleus</keyword>
<dbReference type="OMA" id="SEQACFR"/>
<dbReference type="InterPro" id="IPR019191">
    <property type="entry name" value="Essential_protein_Yae1_N"/>
</dbReference>
<dbReference type="PANTHER" id="PTHR18829">
    <property type="entry name" value="PROTEIN YAE1 HOMOLOG"/>
    <property type="match status" value="1"/>
</dbReference>
<evidence type="ECO:0000256" key="4">
    <source>
        <dbReference type="ARBA" id="ARBA00023242"/>
    </source>
</evidence>
<dbReference type="GO" id="GO:0005737">
    <property type="term" value="C:cytoplasm"/>
    <property type="evidence" value="ECO:0007669"/>
    <property type="project" value="UniProtKB-SubCell"/>
</dbReference>
<name>A0A1Y1HYP9_KLENI</name>
<dbReference type="STRING" id="105231.A0A1Y1HYP9"/>
<dbReference type="GO" id="GO:0005634">
    <property type="term" value="C:nucleus"/>
    <property type="evidence" value="ECO:0007669"/>
    <property type="project" value="UniProtKB-SubCell"/>
</dbReference>
<feature type="region of interest" description="Disordered" evidence="5">
    <location>
        <begin position="142"/>
        <end position="164"/>
    </location>
</feature>
<reference evidence="7 8" key="1">
    <citation type="journal article" date="2014" name="Nat. Commun.">
        <title>Klebsormidium flaccidum genome reveals primary factors for plant terrestrial adaptation.</title>
        <authorList>
            <person name="Hori K."/>
            <person name="Maruyama F."/>
            <person name="Fujisawa T."/>
            <person name="Togashi T."/>
            <person name="Yamamoto N."/>
            <person name="Seo M."/>
            <person name="Sato S."/>
            <person name="Yamada T."/>
            <person name="Mori H."/>
            <person name="Tajima N."/>
            <person name="Moriyama T."/>
            <person name="Ikeuchi M."/>
            <person name="Watanabe M."/>
            <person name="Wada H."/>
            <person name="Kobayashi K."/>
            <person name="Saito M."/>
            <person name="Masuda T."/>
            <person name="Sasaki-Sekimoto Y."/>
            <person name="Mashiguchi K."/>
            <person name="Awai K."/>
            <person name="Shimojima M."/>
            <person name="Masuda S."/>
            <person name="Iwai M."/>
            <person name="Nobusawa T."/>
            <person name="Narise T."/>
            <person name="Kondo S."/>
            <person name="Saito H."/>
            <person name="Sato R."/>
            <person name="Murakawa M."/>
            <person name="Ihara Y."/>
            <person name="Oshima-Yamada Y."/>
            <person name="Ohtaka K."/>
            <person name="Satoh M."/>
            <person name="Sonobe K."/>
            <person name="Ishii M."/>
            <person name="Ohtani R."/>
            <person name="Kanamori-Sato M."/>
            <person name="Honoki R."/>
            <person name="Miyazaki D."/>
            <person name="Mochizuki H."/>
            <person name="Umetsu J."/>
            <person name="Higashi K."/>
            <person name="Shibata D."/>
            <person name="Kamiya Y."/>
            <person name="Sato N."/>
            <person name="Nakamura Y."/>
            <person name="Tabata S."/>
            <person name="Ida S."/>
            <person name="Kurokawa K."/>
            <person name="Ohta H."/>
        </authorList>
    </citation>
    <scope>NUCLEOTIDE SEQUENCE [LARGE SCALE GENOMIC DNA]</scope>
    <source>
        <strain evidence="7 8">NIES-2285</strain>
    </source>
</reference>
<sequence length="213" mass="22794">MADDFYGDEQEPEDLQKEWRAREAQFKTLGYRDGVTAGKDQTLQQGFEQGFKESVQPGFDWGRARGAASALRTLGPNASLLVRPDAEGELAEVSASIAAISTEDALRSFSGAALSLQRGSDTGSNIGNVLENVHGDALRASNQTEGATSNSRTVGRADSESVTHTVGEPLERAVGAMGLHTTGEKVRLDPTQTEQMLRTLEAKIWSVVSVSPE</sequence>
<dbReference type="Proteomes" id="UP000054558">
    <property type="component" value="Unassembled WGS sequence"/>
</dbReference>
<dbReference type="AlphaFoldDB" id="A0A1Y1HYP9"/>
<evidence type="ECO:0000256" key="2">
    <source>
        <dbReference type="ARBA" id="ARBA00004496"/>
    </source>
</evidence>
<dbReference type="EMBL" id="DF237110">
    <property type="protein sequence ID" value="GAQ83774.1"/>
    <property type="molecule type" value="Genomic_DNA"/>
</dbReference>
<evidence type="ECO:0000259" key="6">
    <source>
        <dbReference type="Pfam" id="PF09811"/>
    </source>
</evidence>
<keyword evidence="8" id="KW-1185">Reference proteome</keyword>
<dbReference type="PANTHER" id="PTHR18829:SF0">
    <property type="entry name" value="PROTEIN YAE1 HOMOLOG"/>
    <property type="match status" value="1"/>
</dbReference>
<dbReference type="InterPro" id="IPR038881">
    <property type="entry name" value="Yae1-like"/>
</dbReference>
<keyword evidence="3" id="KW-0963">Cytoplasm</keyword>
<feature type="domain" description="Essential protein Yae1 N-terminal" evidence="6">
    <location>
        <begin position="30"/>
        <end position="66"/>
    </location>
</feature>
<dbReference type="Pfam" id="PF09811">
    <property type="entry name" value="Yae1_N"/>
    <property type="match status" value="1"/>
</dbReference>
<organism evidence="7 8">
    <name type="scientific">Klebsormidium nitens</name>
    <name type="common">Green alga</name>
    <name type="synonym">Ulothrix nitens</name>
    <dbReference type="NCBI Taxonomy" id="105231"/>
    <lineage>
        <taxon>Eukaryota</taxon>
        <taxon>Viridiplantae</taxon>
        <taxon>Streptophyta</taxon>
        <taxon>Klebsormidiophyceae</taxon>
        <taxon>Klebsormidiales</taxon>
        <taxon>Klebsormidiaceae</taxon>
        <taxon>Klebsormidium</taxon>
    </lineage>
</organism>
<comment type="subcellular location">
    <subcellularLocation>
        <location evidence="2">Cytoplasm</location>
    </subcellularLocation>
    <subcellularLocation>
        <location evidence="1">Nucleus</location>
    </subcellularLocation>
</comment>
<accession>A0A1Y1HYP9</accession>
<gene>
    <name evidence="7" type="ORF">KFL_001610150</name>
</gene>